<comment type="catalytic activity">
    <reaction evidence="10">
        <text>nicotinate beta-D-ribonucleotide + CO2 + diphosphate = quinolinate + 5-phospho-alpha-D-ribose 1-diphosphate + 2 H(+)</text>
        <dbReference type="Rhea" id="RHEA:12733"/>
        <dbReference type="ChEBI" id="CHEBI:15378"/>
        <dbReference type="ChEBI" id="CHEBI:16526"/>
        <dbReference type="ChEBI" id="CHEBI:29959"/>
        <dbReference type="ChEBI" id="CHEBI:33019"/>
        <dbReference type="ChEBI" id="CHEBI:57502"/>
        <dbReference type="ChEBI" id="CHEBI:58017"/>
        <dbReference type="EC" id="2.4.2.19"/>
    </reaction>
</comment>
<dbReference type="RefSeq" id="WP_011480338.1">
    <property type="nucleotide sequence ID" value="NC_007947.1"/>
</dbReference>
<feature type="domain" description="Quinolinate phosphoribosyl transferase C-terminal" evidence="13">
    <location>
        <begin position="121"/>
        <end position="284"/>
    </location>
</feature>
<dbReference type="GO" id="GO:0005737">
    <property type="term" value="C:cytoplasm"/>
    <property type="evidence" value="ECO:0007669"/>
    <property type="project" value="TreeGrafter"/>
</dbReference>
<dbReference type="PIRSF" id="PIRSF006250">
    <property type="entry name" value="NadC_ModD"/>
    <property type="match status" value="1"/>
</dbReference>
<dbReference type="KEGG" id="mfa:Mfla_2117"/>
<evidence type="ECO:0000256" key="9">
    <source>
        <dbReference type="ARBA" id="ARBA00033102"/>
    </source>
</evidence>
<dbReference type="SUPFAM" id="SSF54675">
    <property type="entry name" value="Nicotinate/Quinolinate PRTase N-terminal domain-like"/>
    <property type="match status" value="1"/>
</dbReference>
<reference evidence="15 16" key="1">
    <citation type="submission" date="2006-03" db="EMBL/GenBank/DDBJ databases">
        <title>Complete sequence of Methylobacillus flagellatus KT.</title>
        <authorList>
            <consortium name="US DOE Joint Genome Institute"/>
            <person name="Copeland A."/>
            <person name="Lucas S."/>
            <person name="Lapidus A."/>
            <person name="Barry K."/>
            <person name="Detter J.C."/>
            <person name="Glavina del Rio T."/>
            <person name="Hammon N."/>
            <person name="Israni S."/>
            <person name="Dalin E."/>
            <person name="Tice H."/>
            <person name="Pitluck S."/>
            <person name="Brettin T."/>
            <person name="Bruce D."/>
            <person name="Han C."/>
            <person name="Tapia R."/>
            <person name="Saunders E."/>
            <person name="Gilna P."/>
            <person name="Schmutz J."/>
            <person name="Larimer F."/>
            <person name="Land M."/>
            <person name="Kyrpides N."/>
            <person name="Anderson I."/>
            <person name="Richardson P."/>
        </authorList>
    </citation>
    <scope>NUCLEOTIDE SEQUENCE [LARGE SCALE GENOMIC DNA]</scope>
    <source>
        <strain evidence="16">KT / ATCC 51484 / DSM 6875</strain>
    </source>
</reference>
<keyword evidence="6" id="KW-0662">Pyridine nucleotide biosynthesis</keyword>
<evidence type="ECO:0000256" key="4">
    <source>
        <dbReference type="ARBA" id="ARBA00011218"/>
    </source>
</evidence>
<evidence type="ECO:0000256" key="1">
    <source>
        <dbReference type="ARBA" id="ARBA00003237"/>
    </source>
</evidence>
<accession>Q1GZF3</accession>
<evidence type="ECO:0000256" key="12">
    <source>
        <dbReference type="PIRNR" id="PIRNR006250"/>
    </source>
</evidence>
<dbReference type="EMBL" id="CP000284">
    <property type="protein sequence ID" value="ABE50384.1"/>
    <property type="molecule type" value="Genomic_DNA"/>
</dbReference>
<dbReference type="eggNOG" id="COG0157">
    <property type="taxonomic scope" value="Bacteria"/>
</dbReference>
<dbReference type="InterPro" id="IPR004393">
    <property type="entry name" value="NadC"/>
</dbReference>
<evidence type="ECO:0000313" key="15">
    <source>
        <dbReference type="EMBL" id="ABE50384.1"/>
    </source>
</evidence>
<dbReference type="GO" id="GO:0004514">
    <property type="term" value="F:nicotinate-nucleotide diphosphorylase (carboxylating) activity"/>
    <property type="evidence" value="ECO:0007669"/>
    <property type="project" value="UniProtKB-EC"/>
</dbReference>
<evidence type="ECO:0000256" key="7">
    <source>
        <dbReference type="ARBA" id="ARBA00022676"/>
    </source>
</evidence>
<comment type="function">
    <text evidence="1">Involved in the catabolism of quinolinic acid (QA).</text>
</comment>
<dbReference type="Gene3D" id="3.20.20.70">
    <property type="entry name" value="Aldolase class I"/>
    <property type="match status" value="1"/>
</dbReference>
<gene>
    <name evidence="15" type="ordered locus">Mfla_2117</name>
</gene>
<name>Q1GZF3_METFK</name>
<dbReference type="HOGENOM" id="CLU_039622_0_3_4"/>
<dbReference type="GO" id="GO:0034213">
    <property type="term" value="P:quinolinate catabolic process"/>
    <property type="evidence" value="ECO:0007669"/>
    <property type="project" value="TreeGrafter"/>
</dbReference>
<evidence type="ECO:0000313" key="16">
    <source>
        <dbReference type="Proteomes" id="UP000002440"/>
    </source>
</evidence>
<comment type="similarity">
    <text evidence="3 12">Belongs to the NadC/ModD family.</text>
</comment>
<evidence type="ECO:0000259" key="13">
    <source>
        <dbReference type="Pfam" id="PF01729"/>
    </source>
</evidence>
<dbReference type="CDD" id="cd01572">
    <property type="entry name" value="QPRTase"/>
    <property type="match status" value="1"/>
</dbReference>
<dbReference type="InterPro" id="IPR013785">
    <property type="entry name" value="Aldolase_TIM"/>
</dbReference>
<dbReference type="InterPro" id="IPR037128">
    <property type="entry name" value="Quinolinate_PRibosylTase_N_sf"/>
</dbReference>
<evidence type="ECO:0000256" key="8">
    <source>
        <dbReference type="ARBA" id="ARBA00022679"/>
    </source>
</evidence>
<comment type="subunit">
    <text evidence="4">Hexamer formed by 3 homodimers.</text>
</comment>
<feature type="domain" description="Quinolinate phosphoribosyl transferase N-terminal" evidence="14">
    <location>
        <begin position="34"/>
        <end position="118"/>
    </location>
</feature>
<proteinExistence type="inferred from homology"/>
<dbReference type="Proteomes" id="UP000002440">
    <property type="component" value="Chromosome"/>
</dbReference>
<evidence type="ECO:0000256" key="10">
    <source>
        <dbReference type="ARBA" id="ARBA00047445"/>
    </source>
</evidence>
<dbReference type="InterPro" id="IPR002638">
    <property type="entry name" value="Quinolinate_PRibosylTrfase_C"/>
</dbReference>
<evidence type="ECO:0000256" key="6">
    <source>
        <dbReference type="ARBA" id="ARBA00022642"/>
    </source>
</evidence>
<comment type="pathway">
    <text evidence="2">Cofactor biosynthesis; NAD(+) biosynthesis; nicotinate D-ribonucleotide from quinolinate: step 1/1.</text>
</comment>
<dbReference type="FunFam" id="3.90.1170.20:FF:000001">
    <property type="entry name" value="Nicotinate-nucleotide diphosphorylase (Carboxylating)"/>
    <property type="match status" value="1"/>
</dbReference>
<dbReference type="Gene3D" id="3.90.1170.20">
    <property type="entry name" value="Quinolinate phosphoribosyl transferase, N-terminal domain"/>
    <property type="match status" value="1"/>
</dbReference>
<dbReference type="AlphaFoldDB" id="Q1GZF3"/>
<dbReference type="STRING" id="265072.Mfla_2117"/>
<dbReference type="PANTHER" id="PTHR32179:SF3">
    <property type="entry name" value="NICOTINATE-NUCLEOTIDE PYROPHOSPHORYLASE [CARBOXYLATING]"/>
    <property type="match status" value="1"/>
</dbReference>
<dbReference type="SUPFAM" id="SSF51690">
    <property type="entry name" value="Nicotinate/Quinolinate PRTase C-terminal domain-like"/>
    <property type="match status" value="1"/>
</dbReference>
<organism evidence="15 16">
    <name type="scientific">Methylobacillus flagellatus (strain ATCC 51484 / DSM 6875 / VKM B-1610 / KT)</name>
    <dbReference type="NCBI Taxonomy" id="265072"/>
    <lineage>
        <taxon>Bacteria</taxon>
        <taxon>Pseudomonadati</taxon>
        <taxon>Pseudomonadota</taxon>
        <taxon>Betaproteobacteria</taxon>
        <taxon>Nitrosomonadales</taxon>
        <taxon>Methylophilaceae</taxon>
        <taxon>Methylobacillus</taxon>
    </lineage>
</organism>
<dbReference type="FunFam" id="3.20.20.70:FF:000030">
    <property type="entry name" value="Nicotinate-nucleotide pyrophosphorylase, carboxylating"/>
    <property type="match status" value="1"/>
</dbReference>
<dbReference type="GO" id="GO:0009435">
    <property type="term" value="P:NAD+ biosynthetic process"/>
    <property type="evidence" value="ECO:0007669"/>
    <property type="project" value="UniProtKB-UniPathway"/>
</dbReference>
<evidence type="ECO:0000256" key="3">
    <source>
        <dbReference type="ARBA" id="ARBA00009400"/>
    </source>
</evidence>
<keyword evidence="7 12" id="KW-0328">Glycosyltransferase</keyword>
<dbReference type="UniPathway" id="UPA00253">
    <property type="reaction ID" value="UER00331"/>
</dbReference>
<sequence>MNPISQQTPFPNALQKVIEANILHALEEDVGAGDITAQLVPAGQLATATIIAREDAVVCGIPWANEAFRQVSREIAAEWLVQEGDHVSAGATLCSLSGPARALLTAERCALNFLQTLSGTATATRQYVNAITGTRARILDTRKTLPGLRIAQKYAVRIGGGLNQRIGLYDGILIKENHIAAAGSIEAVLHHARALNPDVSIQIEVETLEQLQTALNAGATLVLLDNFAPPMLVEAVRINQGRAILEASGGIDIHNVREIALTGVDRISIGSLTKHLQAIDLSMRFQPQE</sequence>
<dbReference type="Pfam" id="PF02749">
    <property type="entry name" value="QRPTase_N"/>
    <property type="match status" value="1"/>
</dbReference>
<dbReference type="InterPro" id="IPR036068">
    <property type="entry name" value="Nicotinate_pribotase-like_C"/>
</dbReference>
<dbReference type="PANTHER" id="PTHR32179">
    <property type="entry name" value="NICOTINATE-NUCLEOTIDE PYROPHOSPHORYLASE [CARBOXYLATING]"/>
    <property type="match status" value="1"/>
</dbReference>
<dbReference type="EC" id="2.4.2.19" evidence="5"/>
<dbReference type="InterPro" id="IPR027277">
    <property type="entry name" value="NadC/ModD"/>
</dbReference>
<dbReference type="NCBIfam" id="TIGR00078">
    <property type="entry name" value="nadC"/>
    <property type="match status" value="1"/>
</dbReference>
<protein>
    <recommendedName>
        <fullName evidence="11">Probable nicotinate-nucleotide pyrophosphorylase [carboxylating]</fullName>
        <ecNumber evidence="5">2.4.2.19</ecNumber>
    </recommendedName>
    <alternativeName>
        <fullName evidence="9">Quinolinate phosphoribosyltransferase [decarboxylating]</fullName>
    </alternativeName>
</protein>
<evidence type="ECO:0000259" key="14">
    <source>
        <dbReference type="Pfam" id="PF02749"/>
    </source>
</evidence>
<dbReference type="OrthoDB" id="9782546at2"/>
<dbReference type="InterPro" id="IPR022412">
    <property type="entry name" value="Quinolinate_PRibosylTrfase_N"/>
</dbReference>
<evidence type="ECO:0000256" key="2">
    <source>
        <dbReference type="ARBA" id="ARBA00004893"/>
    </source>
</evidence>
<evidence type="ECO:0000256" key="5">
    <source>
        <dbReference type="ARBA" id="ARBA00011944"/>
    </source>
</evidence>
<keyword evidence="16" id="KW-1185">Reference proteome</keyword>
<dbReference type="Pfam" id="PF01729">
    <property type="entry name" value="QRPTase_C"/>
    <property type="match status" value="1"/>
</dbReference>
<evidence type="ECO:0000256" key="11">
    <source>
        <dbReference type="ARBA" id="ARBA00069173"/>
    </source>
</evidence>
<keyword evidence="8 12" id="KW-0808">Transferase</keyword>